<gene>
    <name evidence="1" type="ORF">NITFAB_2269</name>
</gene>
<accession>A0A2X0SLE9</accession>
<name>A0A2X0SLE9_9PROT</name>
<organism evidence="1">
    <name type="scientific">Candidatus Nitrotoga fabula</name>
    <dbReference type="NCBI Taxonomy" id="2182327"/>
    <lineage>
        <taxon>Bacteria</taxon>
        <taxon>Pseudomonadati</taxon>
        <taxon>Pseudomonadota</taxon>
        <taxon>Betaproteobacteria</taxon>
        <taxon>Nitrosomonadales</taxon>
        <taxon>Gallionellaceae</taxon>
        <taxon>Candidatus Nitrotoga</taxon>
    </lineage>
</organism>
<dbReference type="AlphaFoldDB" id="A0A2X0SLE9"/>
<proteinExistence type="predicted"/>
<evidence type="ECO:0000313" key="1">
    <source>
        <dbReference type="EMBL" id="SPS06676.1"/>
    </source>
</evidence>
<reference evidence="1" key="1">
    <citation type="submission" date="2018-05" db="EMBL/GenBank/DDBJ databases">
        <authorList>
            <person name="Lanie J.A."/>
            <person name="Ng W.-L."/>
            <person name="Kazmierczak K.M."/>
            <person name="Andrzejewski T.M."/>
            <person name="Davidsen T.M."/>
            <person name="Wayne K.J."/>
            <person name="Tettelin H."/>
            <person name="Glass J.I."/>
            <person name="Rusch D."/>
            <person name="Podicherti R."/>
            <person name="Tsui H.-C.T."/>
            <person name="Winkler M.E."/>
        </authorList>
    </citation>
    <scope>NUCLEOTIDE SEQUENCE</scope>
    <source>
        <strain evidence="1">KNB</strain>
    </source>
</reference>
<protein>
    <submittedName>
        <fullName evidence="1">Uncharacterized protein</fullName>
    </submittedName>
</protein>
<dbReference type="EMBL" id="LS423452">
    <property type="protein sequence ID" value="SPS06676.1"/>
    <property type="molecule type" value="Genomic_DNA"/>
</dbReference>
<sequence length="53" mass="5942">MPAPLLVAFLHSIADNRLVAIVVTPNRGKFVTTEVTTIRVWTQQDVTTLHRTI</sequence>